<keyword evidence="2" id="KW-1185">Reference proteome</keyword>
<dbReference type="RefSeq" id="WP_136928849.1">
    <property type="nucleotide sequence ID" value="NZ_SSMQ01000008.1"/>
</dbReference>
<dbReference type="AlphaFoldDB" id="A0A4U1JFM0"/>
<protein>
    <submittedName>
        <fullName evidence="1">Uncharacterized protein</fullName>
    </submittedName>
</protein>
<evidence type="ECO:0000313" key="1">
    <source>
        <dbReference type="EMBL" id="TKD10049.1"/>
    </source>
</evidence>
<comment type="caution">
    <text evidence="1">The sequence shown here is derived from an EMBL/GenBank/DDBJ whole genome shotgun (WGS) entry which is preliminary data.</text>
</comment>
<proteinExistence type="predicted"/>
<accession>A0A4U1JFM0</accession>
<organism evidence="1 2">
    <name type="scientific">Polyangium fumosum</name>
    <dbReference type="NCBI Taxonomy" id="889272"/>
    <lineage>
        <taxon>Bacteria</taxon>
        <taxon>Pseudomonadati</taxon>
        <taxon>Myxococcota</taxon>
        <taxon>Polyangia</taxon>
        <taxon>Polyangiales</taxon>
        <taxon>Polyangiaceae</taxon>
        <taxon>Polyangium</taxon>
    </lineage>
</organism>
<name>A0A4U1JFM0_9BACT</name>
<gene>
    <name evidence="1" type="ORF">E8A74_10660</name>
</gene>
<reference evidence="1 2" key="1">
    <citation type="submission" date="2019-04" db="EMBL/GenBank/DDBJ databases">
        <authorList>
            <person name="Li Y."/>
            <person name="Wang J."/>
        </authorList>
    </citation>
    <scope>NUCLEOTIDE SEQUENCE [LARGE SCALE GENOMIC DNA]</scope>
    <source>
        <strain evidence="1 2">DSM 14668</strain>
    </source>
</reference>
<dbReference type="EMBL" id="SSMQ01000008">
    <property type="protein sequence ID" value="TKD10049.1"/>
    <property type="molecule type" value="Genomic_DNA"/>
</dbReference>
<evidence type="ECO:0000313" key="2">
    <source>
        <dbReference type="Proteomes" id="UP000309215"/>
    </source>
</evidence>
<sequence>MAETEEDRDYDVLLSEGPGLETAKEPKAVMNCWTGVCKCTGLSQNACISECDKLWDANCSKPASEQPGQP</sequence>
<dbReference type="Proteomes" id="UP000309215">
    <property type="component" value="Unassembled WGS sequence"/>
</dbReference>